<dbReference type="InterPro" id="IPR006674">
    <property type="entry name" value="HD_domain"/>
</dbReference>
<dbReference type="NCBIfam" id="NF007515">
    <property type="entry name" value="PRK10119.1"/>
    <property type="match status" value="1"/>
</dbReference>
<dbReference type="SMART" id="SM00471">
    <property type="entry name" value="HDc"/>
    <property type="match status" value="1"/>
</dbReference>
<dbReference type="EMBL" id="BAABFL010000463">
    <property type="protein sequence ID" value="GAA4651831.1"/>
    <property type="molecule type" value="Genomic_DNA"/>
</dbReference>
<proteinExistence type="predicted"/>
<keyword evidence="3" id="KW-1185">Reference proteome</keyword>
<gene>
    <name evidence="2" type="ORF">GCM10023116_41150</name>
</gene>
<organism evidence="2 3">
    <name type="scientific">Kistimonas scapharcae</name>
    <dbReference type="NCBI Taxonomy" id="1036133"/>
    <lineage>
        <taxon>Bacteria</taxon>
        <taxon>Pseudomonadati</taxon>
        <taxon>Pseudomonadota</taxon>
        <taxon>Gammaproteobacteria</taxon>
        <taxon>Oceanospirillales</taxon>
        <taxon>Endozoicomonadaceae</taxon>
        <taxon>Kistimonas</taxon>
    </lineage>
</organism>
<dbReference type="Proteomes" id="UP001500604">
    <property type="component" value="Unassembled WGS sequence"/>
</dbReference>
<name>A0ABP8V8Z6_9GAMM</name>
<evidence type="ECO:0000313" key="3">
    <source>
        <dbReference type="Proteomes" id="UP001500604"/>
    </source>
</evidence>
<accession>A0ABP8V8Z6</accession>
<evidence type="ECO:0000259" key="1">
    <source>
        <dbReference type="SMART" id="SM00471"/>
    </source>
</evidence>
<protein>
    <submittedName>
        <fullName evidence="2">Phosphohydrolase</fullName>
    </submittedName>
</protein>
<dbReference type="Gene3D" id="1.10.3210.50">
    <property type="match status" value="1"/>
</dbReference>
<dbReference type="PANTHER" id="PTHR33594:SF1">
    <property type="entry name" value="HD_PDEASE DOMAIN-CONTAINING PROTEIN"/>
    <property type="match status" value="1"/>
</dbReference>
<reference evidence="3" key="1">
    <citation type="journal article" date="2019" name="Int. J. Syst. Evol. Microbiol.">
        <title>The Global Catalogue of Microorganisms (GCM) 10K type strain sequencing project: providing services to taxonomists for standard genome sequencing and annotation.</title>
        <authorList>
            <consortium name="The Broad Institute Genomics Platform"/>
            <consortium name="The Broad Institute Genome Sequencing Center for Infectious Disease"/>
            <person name="Wu L."/>
            <person name="Ma J."/>
        </authorList>
    </citation>
    <scope>NUCLEOTIDE SEQUENCE [LARGE SCALE GENOMIC DNA]</scope>
    <source>
        <strain evidence="3">JCM 17805</strain>
    </source>
</reference>
<dbReference type="SUPFAM" id="SSF109604">
    <property type="entry name" value="HD-domain/PDEase-like"/>
    <property type="match status" value="1"/>
</dbReference>
<sequence>MAVFSDDEQLASWESRFVDYLRHHETDDHSHDLSHFQRVWKTAQLIMVEDERPVDRLVVLAACYFHDIVSLPKDHPQRSESSRLAAARTCEILNELAFPASLIPAVAHAVEAHSFSANIPTETPEAEVVQDADRMESLGAIGLARVFYTSGKLGRHIFNPEDPWANHRELDDRNFGIDHFPLKLLRLADTMKTEAGRKLARHNTEYLNQFLQKLARELEGDYSC</sequence>
<comment type="caution">
    <text evidence="2">The sequence shown here is derived from an EMBL/GenBank/DDBJ whole genome shotgun (WGS) entry which is preliminary data.</text>
</comment>
<dbReference type="InterPro" id="IPR003607">
    <property type="entry name" value="HD/PDEase_dom"/>
</dbReference>
<dbReference type="RefSeq" id="WP_345198282.1">
    <property type="nucleotide sequence ID" value="NZ_BAABFL010000463.1"/>
</dbReference>
<evidence type="ECO:0000313" key="2">
    <source>
        <dbReference type="EMBL" id="GAA4651831.1"/>
    </source>
</evidence>
<dbReference type="Pfam" id="PF01966">
    <property type="entry name" value="HD"/>
    <property type="match status" value="1"/>
</dbReference>
<dbReference type="PANTHER" id="PTHR33594">
    <property type="entry name" value="SUPERFAMILY HYDROLASE, PUTATIVE (AFU_ORTHOLOGUE AFUA_1G03035)-RELATED"/>
    <property type="match status" value="1"/>
</dbReference>
<dbReference type="CDD" id="cd00077">
    <property type="entry name" value="HDc"/>
    <property type="match status" value="1"/>
</dbReference>
<feature type="domain" description="HD/PDEase" evidence="1">
    <location>
        <begin position="28"/>
        <end position="147"/>
    </location>
</feature>